<proteinExistence type="predicted"/>
<name>A0A364Y4N1_9BACT</name>
<dbReference type="InterPro" id="IPR037401">
    <property type="entry name" value="SnoaL-like"/>
</dbReference>
<evidence type="ECO:0000313" key="2">
    <source>
        <dbReference type="EMBL" id="RAW01736.1"/>
    </source>
</evidence>
<dbReference type="OrthoDB" id="391735at2"/>
<dbReference type="RefSeq" id="WP_112746476.1">
    <property type="nucleotide sequence ID" value="NZ_QMFY01000003.1"/>
</dbReference>
<accession>A0A364Y4N1</accession>
<dbReference type="Proteomes" id="UP000251889">
    <property type="component" value="Unassembled WGS sequence"/>
</dbReference>
<dbReference type="EMBL" id="QMFY01000003">
    <property type="protein sequence ID" value="RAW01736.1"/>
    <property type="molecule type" value="Genomic_DNA"/>
</dbReference>
<feature type="domain" description="SnoaL-like" evidence="1">
    <location>
        <begin position="8"/>
        <end position="108"/>
    </location>
</feature>
<gene>
    <name evidence="2" type="ORF">DQQ10_08795</name>
</gene>
<sequence>MTHDQLIKDFYSACNQRDYAFMQQAYHPKATFFDPVFQELNAQKVKAMWQMLLTASKDLRVECSNVHSNNASGSCRWDAWYTFSKTGRKVHNIIHAKFQFEHGLIIRHEDQFDLWRWSRQALGTSGLLLGWSDIVQGKVRATAKGSLDKFIAAGQ</sequence>
<evidence type="ECO:0000259" key="1">
    <source>
        <dbReference type="Pfam" id="PF12680"/>
    </source>
</evidence>
<dbReference type="InterPro" id="IPR032710">
    <property type="entry name" value="NTF2-like_dom_sf"/>
</dbReference>
<dbReference type="Pfam" id="PF12680">
    <property type="entry name" value="SnoaL_2"/>
    <property type="match status" value="1"/>
</dbReference>
<dbReference type="AlphaFoldDB" id="A0A364Y4N1"/>
<reference evidence="2 3" key="1">
    <citation type="submission" date="2018-06" db="EMBL/GenBank/DDBJ databases">
        <title>Chryseolinea flavus sp. nov., a member of the phylum Bacteroidetes isolated from soil.</title>
        <authorList>
            <person name="Li Y."/>
            <person name="Wang J."/>
        </authorList>
    </citation>
    <scope>NUCLEOTIDE SEQUENCE [LARGE SCALE GENOMIC DNA]</scope>
    <source>
        <strain evidence="2 3">SDU1-6</strain>
    </source>
</reference>
<protein>
    <submittedName>
        <fullName evidence="2">Nuclear transport factor 2 family protein</fullName>
    </submittedName>
</protein>
<dbReference type="Gene3D" id="3.10.450.50">
    <property type="match status" value="1"/>
</dbReference>
<evidence type="ECO:0000313" key="3">
    <source>
        <dbReference type="Proteomes" id="UP000251889"/>
    </source>
</evidence>
<keyword evidence="3" id="KW-1185">Reference proteome</keyword>
<dbReference type="SUPFAM" id="SSF54427">
    <property type="entry name" value="NTF2-like"/>
    <property type="match status" value="1"/>
</dbReference>
<organism evidence="2 3">
    <name type="scientific">Pseudochryseolinea flava</name>
    <dbReference type="NCBI Taxonomy" id="2059302"/>
    <lineage>
        <taxon>Bacteria</taxon>
        <taxon>Pseudomonadati</taxon>
        <taxon>Bacteroidota</taxon>
        <taxon>Cytophagia</taxon>
        <taxon>Cytophagales</taxon>
        <taxon>Fulvivirgaceae</taxon>
        <taxon>Pseudochryseolinea</taxon>
    </lineage>
</organism>
<comment type="caution">
    <text evidence="2">The sequence shown here is derived from an EMBL/GenBank/DDBJ whole genome shotgun (WGS) entry which is preliminary data.</text>
</comment>